<reference evidence="6" key="1">
    <citation type="submission" date="2021-01" db="EMBL/GenBank/DDBJ databases">
        <authorList>
            <consortium name="Genoscope - CEA"/>
            <person name="William W."/>
        </authorList>
    </citation>
    <scope>NUCLEOTIDE SEQUENCE</scope>
</reference>
<keyword evidence="3" id="KW-0347">Helicase</keyword>
<dbReference type="InterPro" id="IPR014017">
    <property type="entry name" value="DNA_helicase_UvrD-like_C"/>
</dbReference>
<dbReference type="OrthoDB" id="3156807at2759"/>
<protein>
    <recommendedName>
        <fullName evidence="5">UvrD-like helicase C-terminal domain-containing protein</fullName>
    </recommendedName>
</protein>
<gene>
    <name evidence="6" type="ORF">POCTA_138.1.T1290149</name>
</gene>
<comment type="caution">
    <text evidence="6">The sequence shown here is derived from an EMBL/GenBank/DDBJ whole genome shotgun (WGS) entry which is preliminary data.</text>
</comment>
<dbReference type="Pfam" id="PF13361">
    <property type="entry name" value="UvrD_C"/>
    <property type="match status" value="1"/>
</dbReference>
<name>A0A8S1XSE0_PAROT</name>
<keyword evidence="2" id="KW-0378">Hydrolase</keyword>
<evidence type="ECO:0000313" key="6">
    <source>
        <dbReference type="EMBL" id="CAD8203304.1"/>
    </source>
</evidence>
<keyword evidence="4" id="KW-0067">ATP-binding</keyword>
<dbReference type="EMBL" id="CAJJDP010000129">
    <property type="protein sequence ID" value="CAD8203304.1"/>
    <property type="molecule type" value="Genomic_DNA"/>
</dbReference>
<accession>A0A8S1XSE0</accession>
<dbReference type="PANTHER" id="PTHR21529:SF4">
    <property type="entry name" value="TPR AND ANKYRIN REPEAT-CONTAINING PROTEIN 1"/>
    <property type="match status" value="1"/>
</dbReference>
<evidence type="ECO:0000259" key="5">
    <source>
        <dbReference type="Pfam" id="PF13361"/>
    </source>
</evidence>
<dbReference type="GO" id="GO:0016787">
    <property type="term" value="F:hydrolase activity"/>
    <property type="evidence" value="ECO:0007669"/>
    <property type="project" value="UniProtKB-KW"/>
</dbReference>
<evidence type="ECO:0000256" key="3">
    <source>
        <dbReference type="ARBA" id="ARBA00022806"/>
    </source>
</evidence>
<dbReference type="GO" id="GO:0005524">
    <property type="term" value="F:ATP binding"/>
    <property type="evidence" value="ECO:0007669"/>
    <property type="project" value="UniProtKB-KW"/>
</dbReference>
<proteinExistence type="predicted"/>
<dbReference type="InterPro" id="IPR039904">
    <property type="entry name" value="TRANK1"/>
</dbReference>
<sequence length="1728" mass="205782">MIVKNAKEQKDEYKKEEQRLKGLAATFCDLDSQNFITEFIPQFLEYYVSSQTRNQHANKLPLVSIPNSSFRDILTKFDINLLFPERIWEFSMTTTFQEQLTKHRFLAQKLPQILYMMKLILRGHFEFRPKQSYPNDFESSHYYMYRFIKMEFQSNLSQTIYDVYNQFNKKENIAVQIIPKQIFTLNSQNQLSTLQYADTIVFICYSYGDGDKYIMQYLRELDEDPFLHQDLFLKKECQQKLCYTQKIQNQNFQPDQFEFSQKYQRWIKKTDIINYENRIQMQNELESQQYLLKKYIFTPNFEQYRKLLRNIKSDNFQLNKEQYKDISEEGDIILMGRSGTGKTIISLLKLFITDAIFMLRQNLNLFKESSKIHLQYNKELQTGIQLRTLFLTSSPLLAQQIKQKYENMVKNVQENLRQKNQVQRILEQISDNLNNSTVQILDMLGEQDQNEGQFEIENENEHENEEDVDQYEKEMGQFQTISDIKKFPAFLTIRKLLFLIDSSLHNSFFKNKDKIHRSAQWHNEYFGVLSMNQNVTNNNSEKLDQEVHDLDSKEIMYHNKLKEVTLAIFKEFVWPKILQEIVLNEKESLDQLDPIIIWSEIITIIKGNQNSYKYPNHYLIEQEYLRRYRYFRKPGPSLVYKIFLIYEKLKQRFDYYDILDLINNINHQQANCFDTIQYMHYIILDELQGVPKALLILLNRMTHVQLFLAGDNAQNIFKELSRGRKQKSITDQKGQHKISLMKLAQNFRSSNQILQLGNTLVNALELLFDGEIDFLQKEKSDQQGPKPTIIQSCENKDLLNYLLQQYRNNENNVELNSNLVIIVKDQDSKQKIPIELQNAIILTIYEAKGLEFDDVILFNFFSYTNTYEDENVMSLFRYIEIVNVRMAKQEWETKPHNVKYLSCKDINQYEVELTILKQIKSNRKQHQDAIKKNHSKPNLTLQYELKQLYVAVTRPKKKLIIFDQQLQNRQYIQKIWEELEIVEIIYDTQLQQNYEQKQQSQLEEVRIQNANYDQAYKCFMFATEIELAKKCMAYHLATQATLNQNNIYQFIQAAQLFEETNLIKRAASCYFSAKNYQKAFQLYQQLDCKIEMAESAYFMRQYKLAGQLFSELGEIRRSIECFNKQKLWNDSLDQVNLNKDQLTTEEKLMYLSIIIPKYLKSIIEDIEKQELLQYEQEKLIGNQSESFSVYNSNVNDNLIEEHNNEEKDLGIINPHDDSQSFQVVFDTSLDHLSFYDPDDEWLKVDNKSLIRSISSSSVESKFSHVLLMNQPTTTPLLKSRQNIFIQNKVMLHMCKRFQQFQNEFKLLLENQKSQSALLSFKKTEEKEIGNSITLFNDLENLDLKSVYFVLDILEHCKSYKLCIYVCNQFQLFQHLGRYLISLGSQYTPINKNKFQFQNWIIGINLQRKHLLDQSILAQMTFNNILEFINPIYLEFKYDDTLHYYNSFGIECYKSLIGLGYWRTIIYQLNYENAVKLCQSFNNYQDWVIIIQKIKQSRVSQLLTDEEQFQLIKNQYFIQVEQHFLSNQSKNNIIIDEMFEITIQCASQRKLNKANILKLLNNSKLHQVNLTSQEKLKQIESIILCMFCFIGILKLETDSYCLLIDLVNQQQYCINQLQFAHLKPNIIEALQFLFKFSFPTGDTMIDYSQFCIIHITSKLIKNFNDQMIFIDIAYEYILIPLEVLGQLFKQYFCNSKPIVILFSTIQHKQDQLEIKKYHLWLEIKAAILI</sequence>
<dbReference type="Proteomes" id="UP000683925">
    <property type="component" value="Unassembled WGS sequence"/>
</dbReference>
<organism evidence="6 7">
    <name type="scientific">Paramecium octaurelia</name>
    <dbReference type="NCBI Taxonomy" id="43137"/>
    <lineage>
        <taxon>Eukaryota</taxon>
        <taxon>Sar</taxon>
        <taxon>Alveolata</taxon>
        <taxon>Ciliophora</taxon>
        <taxon>Intramacronucleata</taxon>
        <taxon>Oligohymenophorea</taxon>
        <taxon>Peniculida</taxon>
        <taxon>Parameciidae</taxon>
        <taxon>Paramecium</taxon>
    </lineage>
</organism>
<feature type="domain" description="UvrD-like helicase C-terminal" evidence="5">
    <location>
        <begin position="832"/>
        <end position="961"/>
    </location>
</feature>
<evidence type="ECO:0000256" key="1">
    <source>
        <dbReference type="ARBA" id="ARBA00022741"/>
    </source>
</evidence>
<evidence type="ECO:0000256" key="2">
    <source>
        <dbReference type="ARBA" id="ARBA00022801"/>
    </source>
</evidence>
<keyword evidence="7" id="KW-1185">Reference proteome</keyword>
<dbReference type="GO" id="GO:0004386">
    <property type="term" value="F:helicase activity"/>
    <property type="evidence" value="ECO:0007669"/>
    <property type="project" value="UniProtKB-KW"/>
</dbReference>
<dbReference type="PANTHER" id="PTHR21529">
    <property type="entry name" value="MAMMARY TURMOR VIRUS RECEPTOR HOMOLOG 1, 2 MTVR1, 2"/>
    <property type="match status" value="1"/>
</dbReference>
<evidence type="ECO:0000313" key="7">
    <source>
        <dbReference type="Proteomes" id="UP000683925"/>
    </source>
</evidence>
<evidence type="ECO:0000256" key="4">
    <source>
        <dbReference type="ARBA" id="ARBA00022840"/>
    </source>
</evidence>
<keyword evidence="1" id="KW-0547">Nucleotide-binding</keyword>
<dbReference type="OMA" id="IVFICYS"/>